<dbReference type="EMBL" id="BOOR01000054">
    <property type="protein sequence ID" value="GII57626.1"/>
    <property type="molecule type" value="Genomic_DNA"/>
</dbReference>
<organism evidence="4 5">
    <name type="scientific">Planotetraspora thailandica</name>
    <dbReference type="NCBI Taxonomy" id="487172"/>
    <lineage>
        <taxon>Bacteria</taxon>
        <taxon>Bacillati</taxon>
        <taxon>Actinomycetota</taxon>
        <taxon>Actinomycetes</taxon>
        <taxon>Streptosporangiales</taxon>
        <taxon>Streptosporangiaceae</taxon>
        <taxon>Planotetraspora</taxon>
    </lineage>
</organism>
<dbReference type="AlphaFoldDB" id="A0A8J3V623"/>
<evidence type="ECO:0000313" key="4">
    <source>
        <dbReference type="EMBL" id="GII57626.1"/>
    </source>
</evidence>
<evidence type="ECO:0000256" key="3">
    <source>
        <dbReference type="ARBA" id="ARBA00038493"/>
    </source>
</evidence>
<dbReference type="SUPFAM" id="SSF52317">
    <property type="entry name" value="Class I glutamine amidotransferase-like"/>
    <property type="match status" value="1"/>
</dbReference>
<protein>
    <recommendedName>
        <fullName evidence="6">DJ-1/PfpI domain-containing protein</fullName>
    </recommendedName>
</protein>
<comment type="similarity">
    <text evidence="3">Belongs to the peptidase C56 family. HSP31-like subfamily.</text>
</comment>
<dbReference type="PANTHER" id="PTHR48094">
    <property type="entry name" value="PROTEIN/NUCLEIC ACID DEGLYCASE DJ-1-RELATED"/>
    <property type="match status" value="1"/>
</dbReference>
<dbReference type="GO" id="GO:0019243">
    <property type="term" value="P:methylglyoxal catabolic process to D-lactate via S-lactoyl-glutathione"/>
    <property type="evidence" value="ECO:0007669"/>
    <property type="project" value="TreeGrafter"/>
</dbReference>
<keyword evidence="1" id="KW-0346">Stress response</keyword>
<proteinExistence type="inferred from homology"/>
<reference evidence="4" key="1">
    <citation type="submission" date="2021-01" db="EMBL/GenBank/DDBJ databases">
        <title>Whole genome shotgun sequence of Planotetraspora thailandica NBRC 104271.</title>
        <authorList>
            <person name="Komaki H."/>
            <person name="Tamura T."/>
        </authorList>
    </citation>
    <scope>NUCLEOTIDE SEQUENCE</scope>
    <source>
        <strain evidence="4">NBRC 104271</strain>
    </source>
</reference>
<evidence type="ECO:0000256" key="1">
    <source>
        <dbReference type="ARBA" id="ARBA00023016"/>
    </source>
</evidence>
<dbReference type="GO" id="GO:0005737">
    <property type="term" value="C:cytoplasm"/>
    <property type="evidence" value="ECO:0007669"/>
    <property type="project" value="TreeGrafter"/>
</dbReference>
<evidence type="ECO:0000256" key="2">
    <source>
        <dbReference type="ARBA" id="ARBA00023239"/>
    </source>
</evidence>
<keyword evidence="5" id="KW-1185">Reference proteome</keyword>
<dbReference type="PANTHER" id="PTHR48094:SF11">
    <property type="entry name" value="GLUTATHIONE-INDEPENDENT GLYOXALASE HSP31-RELATED"/>
    <property type="match status" value="1"/>
</dbReference>
<gene>
    <name evidence="4" type="ORF">Pth03_60150</name>
</gene>
<dbReference type="GO" id="GO:0019172">
    <property type="term" value="F:glyoxalase III activity"/>
    <property type="evidence" value="ECO:0007669"/>
    <property type="project" value="TreeGrafter"/>
</dbReference>
<dbReference type="Gene3D" id="3.40.50.880">
    <property type="match status" value="1"/>
</dbReference>
<dbReference type="InterPro" id="IPR029062">
    <property type="entry name" value="Class_I_gatase-like"/>
</dbReference>
<comment type="caution">
    <text evidence="4">The sequence shown here is derived from an EMBL/GenBank/DDBJ whole genome shotgun (WGS) entry which is preliminary data.</text>
</comment>
<accession>A0A8J3V623</accession>
<dbReference type="RefSeq" id="WP_203947748.1">
    <property type="nucleotide sequence ID" value="NZ_BOOR01000054.1"/>
</dbReference>
<evidence type="ECO:0008006" key="6">
    <source>
        <dbReference type="Google" id="ProtNLM"/>
    </source>
</evidence>
<name>A0A8J3V623_9ACTN</name>
<dbReference type="Proteomes" id="UP000605992">
    <property type="component" value="Unassembled WGS sequence"/>
</dbReference>
<sequence>MEDLASDDDSGRLLVEALGSGKPLAVVCHATAALLAAKQDDGSSPFAGYRVTGFTNEEEEAVDLASKAPWLVETEVVKLGLKFDKGQPFQPHTVTDRNLYSGQNPASAGPLAAEILKVIK</sequence>
<dbReference type="InterPro" id="IPR050325">
    <property type="entry name" value="Prot/Nucl_acid_deglycase"/>
</dbReference>
<keyword evidence="2" id="KW-0456">Lyase</keyword>
<evidence type="ECO:0000313" key="5">
    <source>
        <dbReference type="Proteomes" id="UP000605992"/>
    </source>
</evidence>